<dbReference type="STRING" id="1286106.MPL1_06154"/>
<dbReference type="EMBL" id="APHR01000029">
    <property type="protein sequence ID" value="EMR13255.1"/>
    <property type="molecule type" value="Genomic_DNA"/>
</dbReference>
<sequence>MSQSPGVGSKFTIRLPLTLAIMDGQTVSLGYEKFIIPLLSIVESVEIVSSDIKKVSGKGELYLLREEYIPVIRLSEVFNLPASAAAEKGLMVVVEAEGQQMGLCVDDLLGQQQVVIKSLETNYRKVPGFSGATILGDGSVALILDVSGLMRLYRGQQSVIGQSDGRAA</sequence>
<evidence type="ECO:0000256" key="2">
    <source>
        <dbReference type="ARBA" id="ARBA00012438"/>
    </source>
</evidence>
<dbReference type="GO" id="GO:0007165">
    <property type="term" value="P:signal transduction"/>
    <property type="evidence" value="ECO:0007669"/>
    <property type="project" value="InterPro"/>
</dbReference>
<dbReference type="PANTHER" id="PTHR43395:SF10">
    <property type="entry name" value="CHEMOTAXIS PROTEIN CHEA"/>
    <property type="match status" value="1"/>
</dbReference>
<protein>
    <recommendedName>
        <fullName evidence="2">histidine kinase</fullName>
        <ecNumber evidence="2">2.7.13.3</ecNumber>
    </recommendedName>
</protein>
<keyword evidence="5" id="KW-0808">Transferase</keyword>
<feature type="domain" description="CheW-like" evidence="4">
    <location>
        <begin position="21"/>
        <end position="155"/>
    </location>
</feature>
<dbReference type="SUPFAM" id="SSF50341">
    <property type="entry name" value="CheW-like"/>
    <property type="match status" value="1"/>
</dbReference>
<comment type="function">
    <text evidence="3">Involved in the transmission of sensory signals from the chemoreceptors to the flagellar motors. CheA is autophosphorylated; it can transfer its phosphate group to either CheB or CheY.</text>
</comment>
<comment type="caution">
    <text evidence="5">The sequence shown here is derived from an EMBL/GenBank/DDBJ whole genome shotgun (WGS) entry which is preliminary data.</text>
</comment>
<dbReference type="AlphaFoldDB" id="M7PHA3"/>
<dbReference type="PATRIC" id="fig|1286106.3.peg.1240"/>
<reference evidence="5 6" key="1">
    <citation type="journal article" date="2013" name="Genome Announc.">
        <title>Draft Genome Sequence of Methylophaga lonarensis MPLT, a Haloalkaliphilic (Non-Methane-Utilizing) Methylotroph.</title>
        <authorList>
            <person name="Shetty S.A."/>
            <person name="Marathe N.P."/>
            <person name="Munot H."/>
            <person name="Antony C.P."/>
            <person name="Dhotre D.P."/>
            <person name="Murrell J.C."/>
            <person name="Shouche Y.S."/>
        </authorList>
    </citation>
    <scope>NUCLEOTIDE SEQUENCE [LARGE SCALE GENOMIC DNA]</scope>
    <source>
        <strain evidence="5 6">MPL</strain>
    </source>
</reference>
<dbReference type="eggNOG" id="COG0643">
    <property type="taxonomic scope" value="Bacteria"/>
</dbReference>
<gene>
    <name evidence="5" type="ORF">MPL1_06154</name>
</gene>
<keyword evidence="5" id="KW-0418">Kinase</keyword>
<accession>M7PHA3</accession>
<dbReference type="InterPro" id="IPR051315">
    <property type="entry name" value="Bact_Chemotaxis_CheA"/>
</dbReference>
<dbReference type="GO" id="GO:0004673">
    <property type="term" value="F:protein histidine kinase activity"/>
    <property type="evidence" value="ECO:0007669"/>
    <property type="project" value="UniProtKB-EC"/>
</dbReference>
<dbReference type="PROSITE" id="PS50851">
    <property type="entry name" value="CHEW"/>
    <property type="match status" value="1"/>
</dbReference>
<keyword evidence="6" id="KW-1185">Reference proteome</keyword>
<proteinExistence type="predicted"/>
<evidence type="ECO:0000259" key="4">
    <source>
        <dbReference type="PROSITE" id="PS50851"/>
    </source>
</evidence>
<comment type="catalytic activity">
    <reaction evidence="1">
        <text>ATP + protein L-histidine = ADP + protein N-phospho-L-histidine.</text>
        <dbReference type="EC" id="2.7.13.3"/>
    </reaction>
</comment>
<dbReference type="SMART" id="SM00260">
    <property type="entry name" value="CheW"/>
    <property type="match status" value="1"/>
</dbReference>
<dbReference type="Gene3D" id="2.30.30.40">
    <property type="entry name" value="SH3 Domains"/>
    <property type="match status" value="1"/>
</dbReference>
<evidence type="ECO:0000313" key="6">
    <source>
        <dbReference type="Proteomes" id="UP000012019"/>
    </source>
</evidence>
<dbReference type="GO" id="GO:0006935">
    <property type="term" value="P:chemotaxis"/>
    <property type="evidence" value="ECO:0007669"/>
    <property type="project" value="InterPro"/>
</dbReference>
<dbReference type="CDD" id="cd00731">
    <property type="entry name" value="CheA_reg"/>
    <property type="match status" value="1"/>
</dbReference>
<evidence type="ECO:0000256" key="3">
    <source>
        <dbReference type="ARBA" id="ARBA00035100"/>
    </source>
</evidence>
<evidence type="ECO:0000256" key="1">
    <source>
        <dbReference type="ARBA" id="ARBA00000085"/>
    </source>
</evidence>
<dbReference type="InterPro" id="IPR002545">
    <property type="entry name" value="CheW-lke_dom"/>
</dbReference>
<evidence type="ECO:0000313" key="5">
    <source>
        <dbReference type="EMBL" id="EMR13255.1"/>
    </source>
</evidence>
<organism evidence="5 6">
    <name type="scientific">Methylophaga lonarensis MPL</name>
    <dbReference type="NCBI Taxonomy" id="1286106"/>
    <lineage>
        <taxon>Bacteria</taxon>
        <taxon>Pseudomonadati</taxon>
        <taxon>Pseudomonadota</taxon>
        <taxon>Gammaproteobacteria</taxon>
        <taxon>Thiotrichales</taxon>
        <taxon>Piscirickettsiaceae</taxon>
        <taxon>Methylophaga</taxon>
    </lineage>
</organism>
<name>M7PHA3_9GAMM</name>
<dbReference type="Proteomes" id="UP000012019">
    <property type="component" value="Unassembled WGS sequence"/>
</dbReference>
<dbReference type="FunFam" id="2.30.30.40:FF:000048">
    <property type="entry name" value="Chemotaxis protein CheA, putative"/>
    <property type="match status" value="1"/>
</dbReference>
<dbReference type="EC" id="2.7.13.3" evidence="2"/>
<dbReference type="RefSeq" id="WP_009726234.1">
    <property type="nucleotide sequence ID" value="NZ_APHR01000029.1"/>
</dbReference>
<dbReference type="InterPro" id="IPR036061">
    <property type="entry name" value="CheW-like_dom_sf"/>
</dbReference>
<dbReference type="PANTHER" id="PTHR43395">
    <property type="entry name" value="SENSOR HISTIDINE KINASE CHEA"/>
    <property type="match status" value="1"/>
</dbReference>
<dbReference type="Pfam" id="PF01584">
    <property type="entry name" value="CheW"/>
    <property type="match status" value="1"/>
</dbReference>